<gene>
    <name evidence="4" type="ORF">SUZIE_188950</name>
</gene>
<dbReference type="PANTHER" id="PTHR24147">
    <property type="entry name" value="ANKYRIN REPEAT DOMAIN 36-RELATED"/>
    <property type="match status" value="1"/>
</dbReference>
<dbReference type="SUPFAM" id="SSF48403">
    <property type="entry name" value="Ankyrin repeat"/>
    <property type="match status" value="1"/>
</dbReference>
<dbReference type="EMBL" id="JAATJV010410698">
    <property type="protein sequence ID" value="MBZ3886638.1"/>
    <property type="molecule type" value="Genomic_DNA"/>
</dbReference>
<protein>
    <submittedName>
        <fullName evidence="4">POTE ankyrin domain family member B</fullName>
    </submittedName>
</protein>
<dbReference type="Proteomes" id="UP001166674">
    <property type="component" value="Unassembled WGS sequence"/>
</dbReference>
<dbReference type="PROSITE" id="PS50297">
    <property type="entry name" value="ANK_REP_REGION"/>
    <property type="match status" value="2"/>
</dbReference>
<dbReference type="Pfam" id="PF00018">
    <property type="entry name" value="SH3_1"/>
    <property type="match status" value="1"/>
</dbReference>
<dbReference type="InterPro" id="IPR050657">
    <property type="entry name" value="Ankyrin_repeat_domain"/>
</dbReference>
<dbReference type="PANTHER" id="PTHR24147:SF64">
    <property type="entry name" value="ANKYRIN REPEAT DOMAIN-CONTAINING PROTEIN 19-RELATED"/>
    <property type="match status" value="1"/>
</dbReference>
<dbReference type="AlphaFoldDB" id="A0AA41NA39"/>
<reference evidence="4" key="1">
    <citation type="submission" date="2020-03" db="EMBL/GenBank/DDBJ databases">
        <title>Studies in the Genomics of Life Span.</title>
        <authorList>
            <person name="Glass D."/>
        </authorList>
    </citation>
    <scope>NUCLEOTIDE SEQUENCE</scope>
    <source>
        <strain evidence="4">SUZIE</strain>
        <tissue evidence="4">Muscle</tissue>
    </source>
</reference>
<dbReference type="Gene3D" id="1.25.40.20">
    <property type="entry name" value="Ankyrin repeat-containing domain"/>
    <property type="match status" value="1"/>
</dbReference>
<proteinExistence type="predicted"/>
<dbReference type="InterPro" id="IPR002110">
    <property type="entry name" value="Ankyrin_rpt"/>
</dbReference>
<name>A0AA41NA39_SCICA</name>
<accession>A0AA41NA39</accession>
<evidence type="ECO:0000313" key="4">
    <source>
        <dbReference type="EMBL" id="MBZ3886638.1"/>
    </source>
</evidence>
<feature type="repeat" description="ANK" evidence="2">
    <location>
        <begin position="64"/>
        <end position="96"/>
    </location>
</feature>
<keyword evidence="1" id="KW-0728">SH3 domain</keyword>
<dbReference type="InterPro" id="IPR036770">
    <property type="entry name" value="Ankyrin_rpt-contain_sf"/>
</dbReference>
<dbReference type="InterPro" id="IPR001452">
    <property type="entry name" value="SH3_domain"/>
</dbReference>
<dbReference type="SMART" id="SM00248">
    <property type="entry name" value="ANK"/>
    <property type="match status" value="2"/>
</dbReference>
<keyword evidence="2" id="KW-0040">ANK repeat</keyword>
<keyword evidence="5" id="KW-1185">Reference proteome</keyword>
<dbReference type="PROSITE" id="PS50088">
    <property type="entry name" value="ANK_REPEAT"/>
    <property type="match status" value="2"/>
</dbReference>
<feature type="repeat" description="ANK" evidence="2">
    <location>
        <begin position="97"/>
        <end position="129"/>
    </location>
</feature>
<evidence type="ECO:0000256" key="2">
    <source>
        <dbReference type="PROSITE-ProRule" id="PRU00023"/>
    </source>
</evidence>
<sequence length="197" mass="22164">MVPGQVYIGVEYDYEYEAKDRKIVMKQGEKYILVKKTNDGWCKNTCTAANLLRHKAMIEAKNKDSLTPLLLALKENNQQMAEFLVDMGASIHATDHHGRTSLMLAAGQKSKGTVRLLLQKGVDVFLKEHSGRTALSYAVNCSDNLKEIAVAYEEKQCEMFQNKYPAEVLAGKTSEEEQARLDVCEVNELKGKNRYGQ</sequence>
<organism evidence="4 5">
    <name type="scientific">Sciurus carolinensis</name>
    <name type="common">Eastern gray squirrel</name>
    <dbReference type="NCBI Taxonomy" id="30640"/>
    <lineage>
        <taxon>Eukaryota</taxon>
        <taxon>Metazoa</taxon>
        <taxon>Chordata</taxon>
        <taxon>Craniata</taxon>
        <taxon>Vertebrata</taxon>
        <taxon>Euteleostomi</taxon>
        <taxon>Mammalia</taxon>
        <taxon>Eutheria</taxon>
        <taxon>Euarchontoglires</taxon>
        <taxon>Glires</taxon>
        <taxon>Rodentia</taxon>
        <taxon>Sciuromorpha</taxon>
        <taxon>Sciuridae</taxon>
        <taxon>Sciurinae</taxon>
        <taxon>Sciurini</taxon>
        <taxon>Sciurus</taxon>
    </lineage>
</organism>
<evidence type="ECO:0000259" key="3">
    <source>
        <dbReference type="Pfam" id="PF00018"/>
    </source>
</evidence>
<feature type="domain" description="SH3" evidence="3">
    <location>
        <begin position="11"/>
        <end position="47"/>
    </location>
</feature>
<dbReference type="Pfam" id="PF12796">
    <property type="entry name" value="Ank_2"/>
    <property type="match status" value="1"/>
</dbReference>
<comment type="caution">
    <text evidence="4">The sequence shown here is derived from an EMBL/GenBank/DDBJ whole genome shotgun (WGS) entry which is preliminary data.</text>
</comment>
<evidence type="ECO:0000313" key="5">
    <source>
        <dbReference type="Proteomes" id="UP001166674"/>
    </source>
</evidence>
<evidence type="ECO:0000256" key="1">
    <source>
        <dbReference type="ARBA" id="ARBA00022443"/>
    </source>
</evidence>